<reference evidence="2 3" key="1">
    <citation type="journal article" date="2021" name="bioRxiv">
        <title>Chromosome-scale and haplotype-resolved genome assembly of a tetraploid potato cultivar.</title>
        <authorList>
            <person name="Sun H."/>
            <person name="Jiao W.-B."/>
            <person name="Krause K."/>
            <person name="Campoy J.A."/>
            <person name="Goel M."/>
            <person name="Folz-Donahue K."/>
            <person name="Kukat C."/>
            <person name="Huettel B."/>
            <person name="Schneeberger K."/>
        </authorList>
    </citation>
    <scope>NUCLEOTIDE SEQUENCE [LARGE SCALE GENOMIC DNA]</scope>
    <source>
        <strain evidence="2">SolTubOtavaFocal</strain>
        <tissue evidence="2">Leaves</tissue>
    </source>
</reference>
<dbReference type="EMBL" id="JAIVGD010000018">
    <property type="protein sequence ID" value="KAH0754753.1"/>
    <property type="molecule type" value="Genomic_DNA"/>
</dbReference>
<dbReference type="PANTHER" id="PTHR42648:SF28">
    <property type="entry name" value="TRANSPOSON-ENCODED PROTEIN WITH RIBONUCLEASE H-LIKE AND RETROVIRUS ZINC FINGER-LIKE DOMAINS"/>
    <property type="match status" value="1"/>
</dbReference>
<accession>A0ABQ7UTJ8</accession>
<sequence length="148" mass="17051">MQKVIEVGVVESDSEGSVAVSTSLSNDNLTHLWHMRLVHMRDRGMNLLRKRGILGSQGIGKLVFCEHCIFRKQKRVSFSAATHRTLGIRDYIHSYLWGLSKVPSLGGKCYMMTLTDDFSRKVLVYFLRHKNEDFLKFKKFKALVDNQT</sequence>
<dbReference type="PANTHER" id="PTHR42648">
    <property type="entry name" value="TRANSPOSASE, PUTATIVE-RELATED"/>
    <property type="match status" value="1"/>
</dbReference>
<comment type="caution">
    <text evidence="2">The sequence shown here is derived from an EMBL/GenBank/DDBJ whole genome shotgun (WGS) entry which is preliminary data.</text>
</comment>
<dbReference type="InterPro" id="IPR025724">
    <property type="entry name" value="GAG-pre-integrase_dom"/>
</dbReference>
<gene>
    <name evidence="2" type="ORF">KY290_025023</name>
</gene>
<protein>
    <recommendedName>
        <fullName evidence="1">GAG-pre-integrase domain-containing protein</fullName>
    </recommendedName>
</protein>
<dbReference type="SUPFAM" id="SSF53098">
    <property type="entry name" value="Ribonuclease H-like"/>
    <property type="match status" value="1"/>
</dbReference>
<dbReference type="Proteomes" id="UP000826656">
    <property type="component" value="Unassembled WGS sequence"/>
</dbReference>
<organism evidence="2 3">
    <name type="scientific">Solanum tuberosum</name>
    <name type="common">Potato</name>
    <dbReference type="NCBI Taxonomy" id="4113"/>
    <lineage>
        <taxon>Eukaryota</taxon>
        <taxon>Viridiplantae</taxon>
        <taxon>Streptophyta</taxon>
        <taxon>Embryophyta</taxon>
        <taxon>Tracheophyta</taxon>
        <taxon>Spermatophyta</taxon>
        <taxon>Magnoliopsida</taxon>
        <taxon>eudicotyledons</taxon>
        <taxon>Gunneridae</taxon>
        <taxon>Pentapetalae</taxon>
        <taxon>asterids</taxon>
        <taxon>lamiids</taxon>
        <taxon>Solanales</taxon>
        <taxon>Solanaceae</taxon>
        <taxon>Solanoideae</taxon>
        <taxon>Solaneae</taxon>
        <taxon>Solanum</taxon>
    </lineage>
</organism>
<dbReference type="InterPro" id="IPR012337">
    <property type="entry name" value="RNaseH-like_sf"/>
</dbReference>
<dbReference type="InterPro" id="IPR039537">
    <property type="entry name" value="Retrotran_Ty1/copia-like"/>
</dbReference>
<dbReference type="Pfam" id="PF13976">
    <property type="entry name" value="gag_pre-integrs"/>
    <property type="match status" value="1"/>
</dbReference>
<keyword evidence="3" id="KW-1185">Reference proteome</keyword>
<evidence type="ECO:0000259" key="1">
    <source>
        <dbReference type="Pfam" id="PF13976"/>
    </source>
</evidence>
<evidence type="ECO:0000313" key="2">
    <source>
        <dbReference type="EMBL" id="KAH0754753.1"/>
    </source>
</evidence>
<proteinExistence type="predicted"/>
<name>A0ABQ7UTJ8_SOLTU</name>
<evidence type="ECO:0000313" key="3">
    <source>
        <dbReference type="Proteomes" id="UP000826656"/>
    </source>
</evidence>
<feature type="domain" description="GAG-pre-integrase" evidence="1">
    <location>
        <begin position="18"/>
        <end position="73"/>
    </location>
</feature>